<evidence type="ECO:0000313" key="3">
    <source>
        <dbReference type="Proteomes" id="UP001140949"/>
    </source>
</evidence>
<dbReference type="AlphaFoldDB" id="A0AAX6FYN6"/>
<feature type="compositionally biased region" description="Basic and acidic residues" evidence="1">
    <location>
        <begin position="12"/>
        <end position="21"/>
    </location>
</feature>
<accession>A0AAX6FYN6</accession>
<organism evidence="2 3">
    <name type="scientific">Iris pallida</name>
    <name type="common">Sweet iris</name>
    <dbReference type="NCBI Taxonomy" id="29817"/>
    <lineage>
        <taxon>Eukaryota</taxon>
        <taxon>Viridiplantae</taxon>
        <taxon>Streptophyta</taxon>
        <taxon>Embryophyta</taxon>
        <taxon>Tracheophyta</taxon>
        <taxon>Spermatophyta</taxon>
        <taxon>Magnoliopsida</taxon>
        <taxon>Liliopsida</taxon>
        <taxon>Asparagales</taxon>
        <taxon>Iridaceae</taxon>
        <taxon>Iridoideae</taxon>
        <taxon>Irideae</taxon>
        <taxon>Iris</taxon>
    </lineage>
</organism>
<keyword evidence="3" id="KW-1185">Reference proteome</keyword>
<reference evidence="2" key="1">
    <citation type="journal article" date="2023" name="GigaByte">
        <title>Genome assembly of the bearded iris, Iris pallida Lam.</title>
        <authorList>
            <person name="Bruccoleri R.E."/>
            <person name="Oakeley E.J."/>
            <person name="Faust A.M.E."/>
            <person name="Altorfer M."/>
            <person name="Dessus-Babus S."/>
            <person name="Burckhardt D."/>
            <person name="Oertli M."/>
            <person name="Naumann U."/>
            <person name="Petersen F."/>
            <person name="Wong J."/>
        </authorList>
    </citation>
    <scope>NUCLEOTIDE SEQUENCE</scope>
    <source>
        <strain evidence="2">GSM-AAB239-AS_SAM_17_03QT</strain>
    </source>
</reference>
<comment type="caution">
    <text evidence="2">The sequence shown here is derived from an EMBL/GenBank/DDBJ whole genome shotgun (WGS) entry which is preliminary data.</text>
</comment>
<evidence type="ECO:0000256" key="1">
    <source>
        <dbReference type="SAM" id="MobiDB-lite"/>
    </source>
</evidence>
<reference evidence="2" key="2">
    <citation type="submission" date="2023-04" db="EMBL/GenBank/DDBJ databases">
        <authorList>
            <person name="Bruccoleri R.E."/>
            <person name="Oakeley E.J."/>
            <person name="Faust A.-M."/>
            <person name="Dessus-Babus S."/>
            <person name="Altorfer M."/>
            <person name="Burckhardt D."/>
            <person name="Oertli M."/>
            <person name="Naumann U."/>
            <person name="Petersen F."/>
            <person name="Wong J."/>
        </authorList>
    </citation>
    <scope>NUCLEOTIDE SEQUENCE</scope>
    <source>
        <strain evidence="2">GSM-AAB239-AS_SAM_17_03QT</strain>
        <tissue evidence="2">Leaf</tissue>
    </source>
</reference>
<evidence type="ECO:0000313" key="2">
    <source>
        <dbReference type="EMBL" id="KAJ6821091.1"/>
    </source>
</evidence>
<dbReference type="Proteomes" id="UP001140949">
    <property type="component" value="Unassembled WGS sequence"/>
</dbReference>
<feature type="region of interest" description="Disordered" evidence="1">
    <location>
        <begin position="1"/>
        <end position="25"/>
    </location>
</feature>
<gene>
    <name evidence="2" type="ORF">M6B38_395185</name>
</gene>
<protein>
    <submittedName>
        <fullName evidence="2">Uncharacterized protein</fullName>
    </submittedName>
</protein>
<dbReference type="EMBL" id="JANAVB010025196">
    <property type="protein sequence ID" value="KAJ6821091.1"/>
    <property type="molecule type" value="Genomic_DNA"/>
</dbReference>
<sequence>MSKASKKSGIRIQDRISRGDNRQQGSAYVAHTLRNSSSHPMHNRVTSMTHIPLLTAKSSNMPLLAVSPNACTWGISPHARTSTCCSSHTSSWYNCVKVYALHYRR</sequence>
<proteinExistence type="predicted"/>
<name>A0AAX6FYN6_IRIPA</name>